<dbReference type="InterPro" id="IPR003476">
    <property type="entry name" value="Glyco_hydro_42"/>
</dbReference>
<protein>
    <recommendedName>
        <fullName evidence="3 6">Beta-galactosidase</fullName>
        <shortName evidence="6">Beta-gal</shortName>
        <ecNumber evidence="3 6">3.2.1.23</ecNumber>
    </recommendedName>
</protein>
<dbReference type="SUPFAM" id="SSF52317">
    <property type="entry name" value="Class I glutamine amidotransferase-like"/>
    <property type="match status" value="1"/>
</dbReference>
<dbReference type="Gene3D" id="2.60.40.1180">
    <property type="entry name" value="Golgi alpha-mannosidase II"/>
    <property type="match status" value="1"/>
</dbReference>
<comment type="catalytic activity">
    <reaction evidence="1 6">
        <text>Hydrolysis of terminal non-reducing beta-D-galactose residues in beta-D-galactosides.</text>
        <dbReference type="EC" id="3.2.1.23"/>
    </reaction>
</comment>
<dbReference type="AlphaFoldDB" id="A0A9D1YD23"/>
<comment type="caution">
    <text evidence="12">The sequence shown here is derived from an EMBL/GenBank/DDBJ whole genome shotgun (WGS) entry which is preliminary data.</text>
</comment>
<dbReference type="Gene3D" id="3.20.20.80">
    <property type="entry name" value="Glycosidases"/>
    <property type="match status" value="1"/>
</dbReference>
<keyword evidence="4 6" id="KW-0378">Hydrolase</keyword>
<evidence type="ECO:0000256" key="8">
    <source>
        <dbReference type="PIRSR" id="PIRSR001084-2"/>
    </source>
</evidence>
<feature type="binding site" evidence="9">
    <location>
        <position position="159"/>
    </location>
    <ligand>
        <name>Zn(2+)</name>
        <dbReference type="ChEBI" id="CHEBI:29105"/>
    </ligand>
</feature>
<dbReference type="CDD" id="cd03143">
    <property type="entry name" value="A4_beta-galactosidase_middle_domain"/>
    <property type="match status" value="1"/>
</dbReference>
<reference evidence="12" key="1">
    <citation type="journal article" date="2021" name="PeerJ">
        <title>Extensive microbial diversity within the chicken gut microbiome revealed by metagenomics and culture.</title>
        <authorList>
            <person name="Gilroy R."/>
            <person name="Ravi A."/>
            <person name="Getino M."/>
            <person name="Pursley I."/>
            <person name="Horton D.L."/>
            <person name="Alikhan N.F."/>
            <person name="Baker D."/>
            <person name="Gharbi K."/>
            <person name="Hall N."/>
            <person name="Watson M."/>
            <person name="Adriaenssens E.M."/>
            <person name="Foster-Nyarko E."/>
            <person name="Jarju S."/>
            <person name="Secka A."/>
            <person name="Antonio M."/>
            <person name="Oren A."/>
            <person name="Chaudhuri R.R."/>
            <person name="La Ragione R."/>
            <person name="Hildebrand F."/>
            <person name="Pallen M.J."/>
        </authorList>
    </citation>
    <scope>NUCLEOTIDE SEQUENCE</scope>
    <source>
        <strain evidence="12">1282</strain>
    </source>
</reference>
<evidence type="ECO:0000256" key="5">
    <source>
        <dbReference type="ARBA" id="ARBA00023295"/>
    </source>
</evidence>
<feature type="active site" description="Nucleophile" evidence="7">
    <location>
        <position position="309"/>
    </location>
</feature>
<dbReference type="EMBL" id="DXDU01000091">
    <property type="protein sequence ID" value="HIY26579.1"/>
    <property type="molecule type" value="Genomic_DNA"/>
</dbReference>
<feature type="binding site" evidence="9">
    <location>
        <position position="161"/>
    </location>
    <ligand>
        <name>Zn(2+)</name>
        <dbReference type="ChEBI" id="CHEBI:29105"/>
    </ligand>
</feature>
<dbReference type="InterPro" id="IPR013529">
    <property type="entry name" value="Glyco_hydro_42_N"/>
</dbReference>
<comment type="similarity">
    <text evidence="2 6">Belongs to the glycosyl hydrolase 42 family.</text>
</comment>
<keyword evidence="9" id="KW-0479">Metal-binding</keyword>
<evidence type="ECO:0000256" key="7">
    <source>
        <dbReference type="PIRSR" id="PIRSR001084-1"/>
    </source>
</evidence>
<accession>A0A9D1YD23</accession>
<dbReference type="GO" id="GO:0046872">
    <property type="term" value="F:metal ion binding"/>
    <property type="evidence" value="ECO:0007669"/>
    <property type="project" value="UniProtKB-KW"/>
</dbReference>
<evidence type="ECO:0000259" key="11">
    <source>
        <dbReference type="Pfam" id="PF08532"/>
    </source>
</evidence>
<keyword evidence="9" id="KW-0862">Zinc</keyword>
<dbReference type="InterPro" id="IPR029062">
    <property type="entry name" value="Class_I_gatase-like"/>
</dbReference>
<evidence type="ECO:0000313" key="12">
    <source>
        <dbReference type="EMBL" id="HIY26579.1"/>
    </source>
</evidence>
<feature type="binding site" evidence="8">
    <location>
        <position position="115"/>
    </location>
    <ligand>
        <name>substrate</name>
    </ligand>
</feature>
<evidence type="ECO:0000256" key="1">
    <source>
        <dbReference type="ARBA" id="ARBA00001412"/>
    </source>
</evidence>
<evidence type="ECO:0000256" key="3">
    <source>
        <dbReference type="ARBA" id="ARBA00012756"/>
    </source>
</evidence>
<feature type="binding site" evidence="9">
    <location>
        <position position="164"/>
    </location>
    <ligand>
        <name>Zn(2+)</name>
        <dbReference type="ChEBI" id="CHEBI:29105"/>
    </ligand>
</feature>
<evidence type="ECO:0000313" key="13">
    <source>
        <dbReference type="Proteomes" id="UP000823915"/>
    </source>
</evidence>
<dbReference type="PIRSF" id="PIRSF001084">
    <property type="entry name" value="B-galactosidase"/>
    <property type="match status" value="1"/>
</dbReference>
<evidence type="ECO:0000256" key="4">
    <source>
        <dbReference type="ARBA" id="ARBA00022801"/>
    </source>
</evidence>
<feature type="binding site" evidence="9">
    <location>
        <position position="119"/>
    </location>
    <ligand>
        <name>Zn(2+)</name>
        <dbReference type="ChEBI" id="CHEBI:29105"/>
    </ligand>
</feature>
<feature type="domain" description="Glycoside hydrolase family 42 N-terminal" evidence="10">
    <location>
        <begin position="16"/>
        <end position="387"/>
    </location>
</feature>
<feature type="domain" description="Beta-galactosidase trimerisation" evidence="11">
    <location>
        <begin position="399"/>
        <end position="605"/>
    </location>
</feature>
<feature type="binding site" evidence="8">
    <location>
        <position position="317"/>
    </location>
    <ligand>
        <name>substrate</name>
    </ligand>
</feature>
<proteinExistence type="inferred from homology"/>
<dbReference type="Pfam" id="PF08532">
    <property type="entry name" value="Glyco_hydro_42M"/>
    <property type="match status" value="1"/>
</dbReference>
<dbReference type="PANTHER" id="PTHR36447">
    <property type="entry name" value="BETA-GALACTOSIDASE GANA"/>
    <property type="match status" value="1"/>
</dbReference>
<evidence type="ECO:0000259" key="10">
    <source>
        <dbReference type="Pfam" id="PF02449"/>
    </source>
</evidence>
<evidence type="ECO:0000256" key="6">
    <source>
        <dbReference type="PIRNR" id="PIRNR001084"/>
    </source>
</evidence>
<dbReference type="InterPro" id="IPR013780">
    <property type="entry name" value="Glyco_hydro_b"/>
</dbReference>
<name>A0A9D1YD23_9FIRM</name>
<dbReference type="GO" id="GO:0004565">
    <property type="term" value="F:beta-galactosidase activity"/>
    <property type="evidence" value="ECO:0007669"/>
    <property type="project" value="UniProtKB-EC"/>
</dbReference>
<organism evidence="12 13">
    <name type="scientific">Candidatus Acutalibacter pullistercoris</name>
    <dbReference type="NCBI Taxonomy" id="2838418"/>
    <lineage>
        <taxon>Bacteria</taxon>
        <taxon>Bacillati</taxon>
        <taxon>Bacillota</taxon>
        <taxon>Clostridia</taxon>
        <taxon>Eubacteriales</taxon>
        <taxon>Acutalibacteraceae</taxon>
        <taxon>Acutalibacter</taxon>
    </lineage>
</organism>
<dbReference type="InterPro" id="IPR017853">
    <property type="entry name" value="GH"/>
</dbReference>
<keyword evidence="5 6" id="KW-0326">Glycosidase</keyword>
<sequence>MKALTPKFPHLLHGGDYNPDQWLDCPGVLETDIQRMKEAKINCVSLAIFAWAKLEPREGEYDFDWLEQVIENLYQNGIYTILATPSGAKPIWMSEKYPEIRRVRPNGHRDLSGGRHNHCYTSPKYREKVRQMDTALAQRFAKHPGVILWHLSNEYEGECYCPACQAAFRRWLQEKYGTLEALNQQWWNAFWSHTVTSWEEIHAPAAEGEGGVFTLLLDWKRFVTHQVVDFVKMERDAVKAVDPSLPVTINMMYDYYGYNYSKFRDVIDVASWDSYPQWRAGDNAALAADFAFEHDKIRSLKKQPFLLMESTPSATNWWPVSRLKRPGMHLAASMQAVGHGSNSVQYFQIRKSRGSFEKFHGAVIDHYDGNDTRVFQDVAALGRRLEALDQVGNTTVAPEVALVYDVENRWAMENAAGPRNCGIHYREQILAHYRALWEQGIPVDVIDEEGDLNGYKLVVAPMLYLLRAGFSQKLRDFVEQGGTLVGTYLTGLVNENDLCLLGGWPGEGLQEVFGVWNEDTDALWDGEENQVDLDNGRSYKAKELCALLHGRGAQALGVYSRDFYAGEAAVTVNRFGQGKAFYIGAFLEQDFYRDFYRKLGRELEVKRALAVELPHGVEACLRENQEEAYVFLQNFSGARQTMALPAGWQLLSPQGLSPQGGGNSVTLAPYDSQTLWKRK</sequence>
<dbReference type="EC" id="3.2.1.23" evidence="3 6"/>
<gene>
    <name evidence="12" type="ORF">H9838_05305</name>
</gene>
<reference evidence="12" key="2">
    <citation type="submission" date="2021-04" db="EMBL/GenBank/DDBJ databases">
        <authorList>
            <person name="Gilroy R."/>
        </authorList>
    </citation>
    <scope>NUCLEOTIDE SEQUENCE</scope>
    <source>
        <strain evidence="12">1282</strain>
    </source>
</reference>
<dbReference type="SUPFAM" id="SSF51445">
    <property type="entry name" value="(Trans)glycosidases"/>
    <property type="match status" value="1"/>
</dbReference>
<dbReference type="GO" id="GO:0009341">
    <property type="term" value="C:beta-galactosidase complex"/>
    <property type="evidence" value="ECO:0007669"/>
    <property type="project" value="InterPro"/>
</dbReference>
<feature type="active site" description="Proton donor" evidence="7">
    <location>
        <position position="154"/>
    </location>
</feature>
<dbReference type="GO" id="GO:0005975">
    <property type="term" value="P:carbohydrate metabolic process"/>
    <property type="evidence" value="ECO:0007669"/>
    <property type="project" value="InterPro"/>
</dbReference>
<evidence type="ECO:0000256" key="2">
    <source>
        <dbReference type="ARBA" id="ARBA00005940"/>
    </source>
</evidence>
<feature type="binding site" evidence="8">
    <location>
        <position position="153"/>
    </location>
    <ligand>
        <name>substrate</name>
    </ligand>
</feature>
<evidence type="ECO:0000256" key="9">
    <source>
        <dbReference type="PIRSR" id="PIRSR001084-3"/>
    </source>
</evidence>
<dbReference type="Pfam" id="PF02449">
    <property type="entry name" value="Glyco_hydro_42"/>
    <property type="match status" value="1"/>
</dbReference>
<dbReference type="InterPro" id="IPR013738">
    <property type="entry name" value="Beta_galactosidase_Trimer"/>
</dbReference>
<dbReference type="Gene3D" id="3.40.50.880">
    <property type="match status" value="1"/>
</dbReference>
<dbReference type="PANTHER" id="PTHR36447:SF1">
    <property type="entry name" value="BETA-GALACTOSIDASE GANA"/>
    <property type="match status" value="1"/>
</dbReference>
<dbReference type="Proteomes" id="UP000823915">
    <property type="component" value="Unassembled WGS sequence"/>
</dbReference>